<dbReference type="InterPro" id="IPR008927">
    <property type="entry name" value="6-PGluconate_DH-like_C_sf"/>
</dbReference>
<dbReference type="SUPFAM" id="SSF48179">
    <property type="entry name" value="6-phosphogluconate dehydrogenase C-terminal domain-like"/>
    <property type="match status" value="1"/>
</dbReference>
<proteinExistence type="inferred from homology"/>
<dbReference type="GO" id="GO:0051287">
    <property type="term" value="F:NAD binding"/>
    <property type="evidence" value="ECO:0007669"/>
    <property type="project" value="InterPro"/>
</dbReference>
<feature type="domain" description="3-hydroxyisobutyrate dehydrogenase-like NAD-binding" evidence="6">
    <location>
        <begin position="170"/>
        <end position="288"/>
    </location>
</feature>
<dbReference type="Pfam" id="PF14833">
    <property type="entry name" value="NAD_binding_11"/>
    <property type="match status" value="1"/>
</dbReference>
<dbReference type="InterPro" id="IPR036291">
    <property type="entry name" value="NAD(P)-bd_dom_sf"/>
</dbReference>
<gene>
    <name evidence="7" type="ORF">EV141_1017</name>
</gene>
<dbReference type="Pfam" id="PF03446">
    <property type="entry name" value="NAD_binding_2"/>
    <property type="match status" value="1"/>
</dbReference>
<dbReference type="InterPro" id="IPR015815">
    <property type="entry name" value="HIBADH-related"/>
</dbReference>
<dbReference type="EMBL" id="SGWW01000002">
    <property type="protein sequence ID" value="RZS57307.1"/>
    <property type="molecule type" value="Genomic_DNA"/>
</dbReference>
<dbReference type="InterPro" id="IPR013328">
    <property type="entry name" value="6PGD_dom2"/>
</dbReference>
<evidence type="ECO:0000256" key="4">
    <source>
        <dbReference type="PIRSR" id="PIRSR000103-1"/>
    </source>
</evidence>
<accession>A0A4Q7LSK4</accession>
<feature type="active site" evidence="4">
    <location>
        <position position="174"/>
    </location>
</feature>
<evidence type="ECO:0000259" key="6">
    <source>
        <dbReference type="Pfam" id="PF14833"/>
    </source>
</evidence>
<evidence type="ECO:0000256" key="1">
    <source>
        <dbReference type="ARBA" id="ARBA00009080"/>
    </source>
</evidence>
<evidence type="ECO:0000259" key="5">
    <source>
        <dbReference type="Pfam" id="PF03446"/>
    </source>
</evidence>
<comment type="caution">
    <text evidence="7">The sequence shown here is derived from an EMBL/GenBank/DDBJ whole genome shotgun (WGS) entry which is preliminary data.</text>
</comment>
<dbReference type="PANTHER" id="PTHR43580">
    <property type="entry name" value="OXIDOREDUCTASE GLYR1-RELATED"/>
    <property type="match status" value="1"/>
</dbReference>
<reference evidence="7 8" key="1">
    <citation type="journal article" date="2015" name="Stand. Genomic Sci.">
        <title>Genomic Encyclopedia of Bacterial and Archaeal Type Strains, Phase III: the genomes of soil and plant-associated and newly described type strains.</title>
        <authorList>
            <person name="Whitman W.B."/>
            <person name="Woyke T."/>
            <person name="Klenk H.P."/>
            <person name="Zhou Y."/>
            <person name="Lilburn T.G."/>
            <person name="Beck B.J."/>
            <person name="De Vos P."/>
            <person name="Vandamme P."/>
            <person name="Eisen J.A."/>
            <person name="Garrity G."/>
            <person name="Hugenholtz P."/>
            <person name="Kyrpides N.C."/>
        </authorList>
    </citation>
    <scope>NUCLEOTIDE SEQUENCE [LARGE SCALE GENOMIC DNA]</scope>
    <source>
        <strain evidence="7 8">CV2</strain>
    </source>
</reference>
<sequence length="293" mass="30879">MTTHREHTVGFLGLGNMGQAIAGRLVAAGYDVVVWNRSPEAADELVAAGARRATDAREALAAQISFSMLADDAAAEAVLSETNLAGGVEGRIHVNMASISAAAADRIQAVAESAGVGYVSCPVLGRPNVAAEGKLNLLVAGAPEHCDAVAPYLAHCGVKQWRFGDTPRQANAVKVAMNFTILHALQAMAESITLVEAHGVDASDFIELMSNSLFGGAVYAGYGSMIAERRYSPPGFRMPLGLKDLGLAEELAAEQSVELPTAPILRDRFERALADPELAELDWSAVAEVTRRR</sequence>
<name>A0A4Q7LSK4_9MICO</name>
<feature type="domain" description="6-phosphogluconate dehydrogenase NADP-binding" evidence="5">
    <location>
        <begin position="8"/>
        <end position="158"/>
    </location>
</feature>
<evidence type="ECO:0000256" key="2">
    <source>
        <dbReference type="ARBA" id="ARBA00023002"/>
    </source>
</evidence>
<evidence type="ECO:0000256" key="3">
    <source>
        <dbReference type="ARBA" id="ARBA00023027"/>
    </source>
</evidence>
<dbReference type="InterPro" id="IPR051265">
    <property type="entry name" value="HIBADH-related_NP60_sf"/>
</dbReference>
<dbReference type="InterPro" id="IPR006115">
    <property type="entry name" value="6PGDH_NADP-bd"/>
</dbReference>
<protein>
    <submittedName>
        <fullName evidence="7">3-hydroxyisobutyrate dehydrogenase-like beta-hydroxyacid dehydrogenase</fullName>
    </submittedName>
</protein>
<evidence type="ECO:0000313" key="7">
    <source>
        <dbReference type="EMBL" id="RZS57307.1"/>
    </source>
</evidence>
<dbReference type="Gene3D" id="1.10.1040.10">
    <property type="entry name" value="N-(1-d-carboxylethyl)-l-norvaline Dehydrogenase, domain 2"/>
    <property type="match status" value="1"/>
</dbReference>
<keyword evidence="2" id="KW-0560">Oxidoreductase</keyword>
<dbReference type="PANTHER" id="PTHR43580:SF2">
    <property type="entry name" value="CYTOKINE-LIKE NUCLEAR FACTOR N-PAC"/>
    <property type="match status" value="1"/>
</dbReference>
<organism evidence="7 8">
    <name type="scientific">Microcella putealis</name>
    <dbReference type="NCBI Taxonomy" id="337005"/>
    <lineage>
        <taxon>Bacteria</taxon>
        <taxon>Bacillati</taxon>
        <taxon>Actinomycetota</taxon>
        <taxon>Actinomycetes</taxon>
        <taxon>Micrococcales</taxon>
        <taxon>Microbacteriaceae</taxon>
        <taxon>Microcella</taxon>
    </lineage>
</organism>
<dbReference type="Gene3D" id="3.40.50.720">
    <property type="entry name" value="NAD(P)-binding Rossmann-like Domain"/>
    <property type="match status" value="1"/>
</dbReference>
<dbReference type="SUPFAM" id="SSF51735">
    <property type="entry name" value="NAD(P)-binding Rossmann-fold domains"/>
    <property type="match status" value="1"/>
</dbReference>
<keyword evidence="3" id="KW-0520">NAD</keyword>
<dbReference type="GO" id="GO:0050661">
    <property type="term" value="F:NADP binding"/>
    <property type="evidence" value="ECO:0007669"/>
    <property type="project" value="InterPro"/>
</dbReference>
<evidence type="ECO:0000313" key="8">
    <source>
        <dbReference type="Proteomes" id="UP000293519"/>
    </source>
</evidence>
<dbReference type="Proteomes" id="UP000293519">
    <property type="component" value="Unassembled WGS sequence"/>
</dbReference>
<dbReference type="PIRSF" id="PIRSF000103">
    <property type="entry name" value="HIBADH"/>
    <property type="match status" value="1"/>
</dbReference>
<dbReference type="AlphaFoldDB" id="A0A4Q7LSK4"/>
<dbReference type="GO" id="GO:0016491">
    <property type="term" value="F:oxidoreductase activity"/>
    <property type="evidence" value="ECO:0007669"/>
    <property type="project" value="UniProtKB-KW"/>
</dbReference>
<keyword evidence="8" id="KW-1185">Reference proteome</keyword>
<dbReference type="InterPro" id="IPR029154">
    <property type="entry name" value="HIBADH-like_NADP-bd"/>
</dbReference>
<comment type="similarity">
    <text evidence="1">Belongs to the HIBADH-related family.</text>
</comment>